<dbReference type="SMART" id="SM00471">
    <property type="entry name" value="HDc"/>
    <property type="match status" value="1"/>
</dbReference>
<evidence type="ECO:0000313" key="4">
    <source>
        <dbReference type="Proteomes" id="UP000244128"/>
    </source>
</evidence>
<proteinExistence type="predicted"/>
<evidence type="ECO:0000313" key="3">
    <source>
        <dbReference type="EMBL" id="PTQ77090.1"/>
    </source>
</evidence>
<dbReference type="PROSITE" id="PS51832">
    <property type="entry name" value="HD_GYP"/>
    <property type="match status" value="1"/>
</dbReference>
<feature type="domain" description="HD" evidence="1">
    <location>
        <begin position="178"/>
        <end position="290"/>
    </location>
</feature>
<evidence type="ECO:0000259" key="2">
    <source>
        <dbReference type="PROSITE" id="PS51832"/>
    </source>
</evidence>
<dbReference type="Pfam" id="PF13487">
    <property type="entry name" value="HD_5"/>
    <property type="match status" value="1"/>
</dbReference>
<organism evidence="3 4">
    <name type="scientific">Nitrosomonas oligotropha</name>
    <dbReference type="NCBI Taxonomy" id="42354"/>
    <lineage>
        <taxon>Bacteria</taxon>
        <taxon>Pseudomonadati</taxon>
        <taxon>Pseudomonadota</taxon>
        <taxon>Betaproteobacteria</taxon>
        <taxon>Nitrosomonadales</taxon>
        <taxon>Nitrosomonadaceae</taxon>
        <taxon>Nitrosomonas</taxon>
    </lineage>
</organism>
<dbReference type="InterPro" id="IPR021812">
    <property type="entry name" value="DUF3391"/>
</dbReference>
<dbReference type="InterPro" id="IPR006675">
    <property type="entry name" value="HDIG_dom"/>
</dbReference>
<accession>A0A2T5HZT5</accession>
<sequence length="417" mass="46567">MIKKVQASEVRLGMYIHELRGNWLEHPFWRKSFKLAQQKDLDKLVSCDLDEIWIDTAKGLDVAPDETGLVENLKPSNKITPEIKIALDESPSPAPPSPPPSVKKPVARISVEEELDNAKKIQKKTKDAVTSMFSDVRMGKALEIEGAESLVEEINQSMERNPNALLTLIRLKNVNEYTYMHSVAVCMLMVALGRQMGLDEAQIKQAGTAGLLHDIGKMVIPNEVLNKPGKLTDEEFAVMKSHPERGWEILKSCYQVHETTLDVCLHHHERVDGKGYPEKLSGDALTLFARMGAVCDVYDAISSDRCYKPAWSPAESIRKMASWKDGHFDETIFQAFVKTIGIYPSGTLLKLKSGRLGVVMEQSTKKLTTPIVKTFFSTRANAHIPVEILDLSKGTDGIESIEEPTKWGFDINKLQGI</sequence>
<protein>
    <submittedName>
        <fullName evidence="3">Putative nucleotidyltransferase with HDIG domain</fullName>
    </submittedName>
</protein>
<dbReference type="AlphaFoldDB" id="A0A2T5HZT5"/>
<dbReference type="Gene3D" id="1.10.3210.10">
    <property type="entry name" value="Hypothetical protein af1432"/>
    <property type="match status" value="1"/>
</dbReference>
<dbReference type="CDD" id="cd00077">
    <property type="entry name" value="HDc"/>
    <property type="match status" value="1"/>
</dbReference>
<dbReference type="GO" id="GO:0016740">
    <property type="term" value="F:transferase activity"/>
    <property type="evidence" value="ECO:0007669"/>
    <property type="project" value="UniProtKB-KW"/>
</dbReference>
<name>A0A2T5HZT5_9PROT</name>
<dbReference type="InterPro" id="IPR003607">
    <property type="entry name" value="HD/PDEase_dom"/>
</dbReference>
<evidence type="ECO:0000259" key="1">
    <source>
        <dbReference type="PROSITE" id="PS51831"/>
    </source>
</evidence>
<dbReference type="PROSITE" id="PS51831">
    <property type="entry name" value="HD"/>
    <property type="match status" value="1"/>
</dbReference>
<feature type="domain" description="HD-GYP" evidence="2">
    <location>
        <begin position="154"/>
        <end position="352"/>
    </location>
</feature>
<dbReference type="SUPFAM" id="SSF109604">
    <property type="entry name" value="HD-domain/PDEase-like"/>
    <property type="match status" value="1"/>
</dbReference>
<dbReference type="NCBIfam" id="TIGR00277">
    <property type="entry name" value="HDIG"/>
    <property type="match status" value="1"/>
</dbReference>
<dbReference type="EMBL" id="QAOI01000010">
    <property type="protein sequence ID" value="PTQ77090.1"/>
    <property type="molecule type" value="Genomic_DNA"/>
</dbReference>
<dbReference type="GO" id="GO:0008081">
    <property type="term" value="F:phosphoric diester hydrolase activity"/>
    <property type="evidence" value="ECO:0007669"/>
    <property type="project" value="UniProtKB-ARBA"/>
</dbReference>
<gene>
    <name evidence="3" type="ORF">C8R26_11010</name>
</gene>
<dbReference type="PANTHER" id="PTHR43155">
    <property type="entry name" value="CYCLIC DI-GMP PHOSPHODIESTERASE PA4108-RELATED"/>
    <property type="match status" value="1"/>
</dbReference>
<dbReference type="InterPro" id="IPR037522">
    <property type="entry name" value="HD_GYP_dom"/>
</dbReference>
<dbReference type="Proteomes" id="UP000244128">
    <property type="component" value="Unassembled WGS sequence"/>
</dbReference>
<dbReference type="InterPro" id="IPR006674">
    <property type="entry name" value="HD_domain"/>
</dbReference>
<reference evidence="3 4" key="1">
    <citation type="submission" date="2018-04" db="EMBL/GenBank/DDBJ databases">
        <title>Active sludge and wastewater microbial communities from Klosterneuburg, Austria.</title>
        <authorList>
            <person name="Wagner M."/>
        </authorList>
    </citation>
    <scope>NUCLEOTIDE SEQUENCE [LARGE SCALE GENOMIC DNA]</scope>
    <source>
        <strain evidence="3 4">Nm49</strain>
    </source>
</reference>
<keyword evidence="3" id="KW-0808">Transferase</keyword>
<dbReference type="PANTHER" id="PTHR43155:SF2">
    <property type="entry name" value="CYCLIC DI-GMP PHOSPHODIESTERASE PA4108"/>
    <property type="match status" value="1"/>
</dbReference>
<comment type="caution">
    <text evidence="3">The sequence shown here is derived from an EMBL/GenBank/DDBJ whole genome shotgun (WGS) entry which is preliminary data.</text>
</comment>
<dbReference type="Pfam" id="PF11871">
    <property type="entry name" value="DUF3391"/>
    <property type="match status" value="1"/>
</dbReference>
<dbReference type="RefSeq" id="WP_107803156.1">
    <property type="nucleotide sequence ID" value="NZ_QAOI01000010.1"/>
</dbReference>